<dbReference type="EMBL" id="JARKIK010000062">
    <property type="protein sequence ID" value="KAK8731015.1"/>
    <property type="molecule type" value="Genomic_DNA"/>
</dbReference>
<dbReference type="SMART" id="SM00225">
    <property type="entry name" value="BTB"/>
    <property type="match status" value="1"/>
</dbReference>
<organism evidence="4 5">
    <name type="scientific">Cherax quadricarinatus</name>
    <name type="common">Australian red claw crayfish</name>
    <dbReference type="NCBI Taxonomy" id="27406"/>
    <lineage>
        <taxon>Eukaryota</taxon>
        <taxon>Metazoa</taxon>
        <taxon>Ecdysozoa</taxon>
        <taxon>Arthropoda</taxon>
        <taxon>Crustacea</taxon>
        <taxon>Multicrustacea</taxon>
        <taxon>Malacostraca</taxon>
        <taxon>Eumalacostraca</taxon>
        <taxon>Eucarida</taxon>
        <taxon>Decapoda</taxon>
        <taxon>Pleocyemata</taxon>
        <taxon>Astacidea</taxon>
        <taxon>Parastacoidea</taxon>
        <taxon>Parastacidae</taxon>
        <taxon>Cherax</taxon>
    </lineage>
</organism>
<feature type="compositionally biased region" description="Basic and acidic residues" evidence="2">
    <location>
        <begin position="157"/>
        <end position="168"/>
    </location>
</feature>
<feature type="compositionally biased region" description="Polar residues" evidence="2">
    <location>
        <begin position="196"/>
        <end position="223"/>
    </location>
</feature>
<feature type="domain" description="BTB" evidence="3">
    <location>
        <begin position="31"/>
        <end position="96"/>
    </location>
</feature>
<protein>
    <recommendedName>
        <fullName evidence="3">BTB domain-containing protein</fullName>
    </recommendedName>
</protein>
<proteinExistence type="predicted"/>
<feature type="region of interest" description="Disordered" evidence="2">
    <location>
        <begin position="120"/>
        <end position="235"/>
    </location>
</feature>
<dbReference type="GO" id="GO:0006357">
    <property type="term" value="P:regulation of transcription by RNA polymerase II"/>
    <property type="evidence" value="ECO:0007669"/>
    <property type="project" value="TreeGrafter"/>
</dbReference>
<dbReference type="InterPro" id="IPR000210">
    <property type="entry name" value="BTB/POZ_dom"/>
</dbReference>
<dbReference type="Proteomes" id="UP001445076">
    <property type="component" value="Unassembled WGS sequence"/>
</dbReference>
<evidence type="ECO:0000256" key="2">
    <source>
        <dbReference type="SAM" id="MobiDB-lite"/>
    </source>
</evidence>
<dbReference type="SUPFAM" id="SSF54695">
    <property type="entry name" value="POZ domain"/>
    <property type="match status" value="1"/>
</dbReference>
<dbReference type="PANTHER" id="PTHR23110">
    <property type="entry name" value="BTB DOMAIN TRANSCRIPTION FACTOR"/>
    <property type="match status" value="1"/>
</dbReference>
<dbReference type="CDD" id="cd18315">
    <property type="entry name" value="BTB_POZ_BAB-like"/>
    <property type="match status" value="1"/>
</dbReference>
<dbReference type="Gene3D" id="3.30.710.10">
    <property type="entry name" value="Potassium Channel Kv1.1, Chain A"/>
    <property type="match status" value="1"/>
</dbReference>
<dbReference type="GO" id="GO:0005634">
    <property type="term" value="C:nucleus"/>
    <property type="evidence" value="ECO:0007669"/>
    <property type="project" value="TreeGrafter"/>
</dbReference>
<dbReference type="AlphaFoldDB" id="A0AAW0WJB6"/>
<name>A0AAW0WJB6_CHEQU</name>
<dbReference type="InterPro" id="IPR011333">
    <property type="entry name" value="SKP1/BTB/POZ_sf"/>
</dbReference>
<evidence type="ECO:0000256" key="1">
    <source>
        <dbReference type="ARBA" id="ARBA00023242"/>
    </source>
</evidence>
<evidence type="ECO:0000313" key="4">
    <source>
        <dbReference type="EMBL" id="KAK8731015.1"/>
    </source>
</evidence>
<dbReference type="Pfam" id="PF25431">
    <property type="entry name" value="zf-C17orf113"/>
    <property type="match status" value="1"/>
</dbReference>
<keyword evidence="5" id="KW-1185">Reference proteome</keyword>
<accession>A0AAW0WJB6</accession>
<dbReference type="Pfam" id="PF00651">
    <property type="entry name" value="BTB"/>
    <property type="match status" value="1"/>
</dbReference>
<sequence>MDGGLLSLRWNDHRQTFFKMLSGVRKREAYCDVTLACDGRFYPVHKLVLSTCSDFFDEMFEKTACKHPVIVVANVAYKDLEALLNYMYLGEVNVLQNDLTGLMKAAEALRIKGLAEPVNAPSTKDIRESKRSSLWEDDLPDGKRKRSEEVPPTATTDNDRTGRREMQKSRITSNDSETSRHKAQVPSSGSNSSNSTDQPGATSSAEMLSHSANQDMGASSQSDADNEPVDKALRPEVKMEDVLVKEEPAGWFPETEEGLDSLQFSEADTGLAYAPQQTTFRSGCLPWELAAAAATQAHVLDSQLPHGLPGPSRMQGDVLKFELQERQIHYSSEEQRQRYKKYETTRRSRNFVESWRIEFEWVCYDTTKRVMTCKTCLKYGTEDDKKSRFVSGNTNFKRLSLVRHQQSQIHRRCEARRIADLNLCVSTATMGI</sequence>
<gene>
    <name evidence="4" type="ORF">OTU49_007753</name>
</gene>
<dbReference type="InterPro" id="IPR057456">
    <property type="entry name" value="Znf_C17orf113"/>
</dbReference>
<evidence type="ECO:0000313" key="5">
    <source>
        <dbReference type="Proteomes" id="UP001445076"/>
    </source>
</evidence>
<feature type="compositionally biased region" description="Basic and acidic residues" evidence="2">
    <location>
        <begin position="124"/>
        <end position="149"/>
    </location>
</feature>
<reference evidence="4 5" key="1">
    <citation type="journal article" date="2024" name="BMC Genomics">
        <title>Genome assembly of redclaw crayfish (Cherax quadricarinatus) provides insights into its immune adaptation and hypoxia tolerance.</title>
        <authorList>
            <person name="Liu Z."/>
            <person name="Zheng J."/>
            <person name="Li H."/>
            <person name="Fang K."/>
            <person name="Wang S."/>
            <person name="He J."/>
            <person name="Zhou D."/>
            <person name="Weng S."/>
            <person name="Chi M."/>
            <person name="Gu Z."/>
            <person name="He J."/>
            <person name="Li F."/>
            <person name="Wang M."/>
        </authorList>
    </citation>
    <scope>NUCLEOTIDE SEQUENCE [LARGE SCALE GENOMIC DNA]</scope>
    <source>
        <strain evidence="4">ZL_2023a</strain>
    </source>
</reference>
<evidence type="ECO:0000259" key="3">
    <source>
        <dbReference type="PROSITE" id="PS50097"/>
    </source>
</evidence>
<dbReference type="InterPro" id="IPR051095">
    <property type="entry name" value="Dros_DevTransReg"/>
</dbReference>
<dbReference type="PANTHER" id="PTHR23110:SF109">
    <property type="entry name" value="FI07618P-RELATED"/>
    <property type="match status" value="1"/>
</dbReference>
<keyword evidence="1" id="KW-0539">Nucleus</keyword>
<comment type="caution">
    <text evidence="4">The sequence shown here is derived from an EMBL/GenBank/DDBJ whole genome shotgun (WGS) entry which is preliminary data.</text>
</comment>
<dbReference type="PROSITE" id="PS50097">
    <property type="entry name" value="BTB"/>
    <property type="match status" value="1"/>
</dbReference>